<keyword evidence="2" id="KW-1133">Transmembrane helix</keyword>
<reference evidence="3 4" key="1">
    <citation type="submission" date="2024-03" db="EMBL/GenBank/DDBJ databases">
        <title>The genome assembly and annotation of the cricket Gryllus longicercus Weissman &amp; Gray.</title>
        <authorList>
            <person name="Szrajer S."/>
            <person name="Gray D."/>
            <person name="Ylla G."/>
        </authorList>
    </citation>
    <scope>NUCLEOTIDE SEQUENCE [LARGE SCALE GENOMIC DNA]</scope>
    <source>
        <strain evidence="3">DAG 2021-001</strain>
        <tissue evidence="3">Whole body minus gut</tissue>
    </source>
</reference>
<feature type="region of interest" description="Disordered" evidence="1">
    <location>
        <begin position="180"/>
        <end position="204"/>
    </location>
</feature>
<evidence type="ECO:0000256" key="1">
    <source>
        <dbReference type="SAM" id="MobiDB-lite"/>
    </source>
</evidence>
<protein>
    <submittedName>
        <fullName evidence="3">Uncharacterized protein</fullName>
    </submittedName>
</protein>
<comment type="caution">
    <text evidence="3">The sequence shown here is derived from an EMBL/GenBank/DDBJ whole genome shotgun (WGS) entry which is preliminary data.</text>
</comment>
<keyword evidence="2" id="KW-0812">Transmembrane</keyword>
<dbReference type="EMBL" id="JAZDUA010000819">
    <property type="protein sequence ID" value="KAK7789161.1"/>
    <property type="molecule type" value="Genomic_DNA"/>
</dbReference>
<gene>
    <name evidence="3" type="ORF">R5R35_013102</name>
</gene>
<proteinExistence type="predicted"/>
<sequence>MTEYFVYPHFQVHLILVCHFLLPVLSIPYSPLPVFLGRVFCSLPSSSVSHSCLSYFSHQFCSSLILRRLLAIAGYFILPHLQKHLIRGYRVSLPSLIHLLLSISRLPRLAPASHQQPAFLPSARSGERWPGSFPSKCRSLFRRGDVSRHATDGRRSLAHAAHAALAALAALARGELAAPVPLPERGNESGEGYQPESRLGGGGGGARGGKVVFIFLCGKTPAQEFLRLGVT</sequence>
<dbReference type="Proteomes" id="UP001378592">
    <property type="component" value="Unassembled WGS sequence"/>
</dbReference>
<keyword evidence="2" id="KW-0472">Membrane</keyword>
<name>A0AAN9V076_9ORTH</name>
<evidence type="ECO:0000313" key="3">
    <source>
        <dbReference type="EMBL" id="KAK7789161.1"/>
    </source>
</evidence>
<dbReference type="AlphaFoldDB" id="A0AAN9V076"/>
<evidence type="ECO:0000313" key="4">
    <source>
        <dbReference type="Proteomes" id="UP001378592"/>
    </source>
</evidence>
<keyword evidence="4" id="KW-1185">Reference proteome</keyword>
<organism evidence="3 4">
    <name type="scientific">Gryllus longicercus</name>
    <dbReference type="NCBI Taxonomy" id="2509291"/>
    <lineage>
        <taxon>Eukaryota</taxon>
        <taxon>Metazoa</taxon>
        <taxon>Ecdysozoa</taxon>
        <taxon>Arthropoda</taxon>
        <taxon>Hexapoda</taxon>
        <taxon>Insecta</taxon>
        <taxon>Pterygota</taxon>
        <taxon>Neoptera</taxon>
        <taxon>Polyneoptera</taxon>
        <taxon>Orthoptera</taxon>
        <taxon>Ensifera</taxon>
        <taxon>Gryllidea</taxon>
        <taxon>Grylloidea</taxon>
        <taxon>Gryllidae</taxon>
        <taxon>Gryllinae</taxon>
        <taxon>Gryllus</taxon>
    </lineage>
</organism>
<evidence type="ECO:0000256" key="2">
    <source>
        <dbReference type="SAM" id="Phobius"/>
    </source>
</evidence>
<feature type="transmembrane region" description="Helical" evidence="2">
    <location>
        <begin position="12"/>
        <end position="36"/>
    </location>
</feature>
<accession>A0AAN9V076</accession>